<accession>A0A918U5Q8</accession>
<gene>
    <name evidence="1" type="ORF">GCM10010515_71950</name>
</gene>
<keyword evidence="2" id="KW-1185">Reference proteome</keyword>
<evidence type="ECO:0000313" key="2">
    <source>
        <dbReference type="Proteomes" id="UP000645555"/>
    </source>
</evidence>
<evidence type="ECO:0000313" key="1">
    <source>
        <dbReference type="EMBL" id="GGX94853.1"/>
    </source>
</evidence>
<name>A0A918U5Q8_9ACTN</name>
<protein>
    <submittedName>
        <fullName evidence="1">Uncharacterized protein</fullName>
    </submittedName>
</protein>
<organism evidence="1 2">
    <name type="scientific">Streptomyces fructofermentans</name>
    <dbReference type="NCBI Taxonomy" id="152141"/>
    <lineage>
        <taxon>Bacteria</taxon>
        <taxon>Bacillati</taxon>
        <taxon>Actinomycetota</taxon>
        <taxon>Actinomycetes</taxon>
        <taxon>Kitasatosporales</taxon>
        <taxon>Streptomycetaceae</taxon>
        <taxon>Streptomyces</taxon>
    </lineage>
</organism>
<dbReference type="Proteomes" id="UP000645555">
    <property type="component" value="Unassembled WGS sequence"/>
</dbReference>
<dbReference type="AlphaFoldDB" id="A0A918U5Q8"/>
<sequence>MRRHAMKYVEFLGPMAQFVLGYGLGRAHQWSRHWRTTPLKRRLERAAAAFRKPG</sequence>
<proteinExistence type="predicted"/>
<dbReference type="EMBL" id="BMWD01000042">
    <property type="protein sequence ID" value="GGX94853.1"/>
    <property type="molecule type" value="Genomic_DNA"/>
</dbReference>
<comment type="caution">
    <text evidence="1">The sequence shown here is derived from an EMBL/GenBank/DDBJ whole genome shotgun (WGS) entry which is preliminary data.</text>
</comment>
<reference evidence="1" key="2">
    <citation type="submission" date="2020-09" db="EMBL/GenBank/DDBJ databases">
        <authorList>
            <person name="Sun Q."/>
            <person name="Ohkuma M."/>
        </authorList>
    </citation>
    <scope>NUCLEOTIDE SEQUENCE</scope>
    <source>
        <strain evidence="1">JCM 4956</strain>
    </source>
</reference>
<reference evidence="1" key="1">
    <citation type="journal article" date="2014" name="Int. J. Syst. Evol. Microbiol.">
        <title>Complete genome sequence of Corynebacterium casei LMG S-19264T (=DSM 44701T), isolated from a smear-ripened cheese.</title>
        <authorList>
            <consortium name="US DOE Joint Genome Institute (JGI-PGF)"/>
            <person name="Walter F."/>
            <person name="Albersmeier A."/>
            <person name="Kalinowski J."/>
            <person name="Ruckert C."/>
        </authorList>
    </citation>
    <scope>NUCLEOTIDE SEQUENCE</scope>
    <source>
        <strain evidence="1">JCM 4956</strain>
    </source>
</reference>